<proteinExistence type="predicted"/>
<protein>
    <submittedName>
        <fullName evidence="3">Uncharacterized protein</fullName>
    </submittedName>
</protein>
<sequence>MFKYYNPRLIKQYRSYTIEQICALFADKKLHPQTVRGWVKSGELEAITKKPIVIYGQVIKEFLENRNAKHKQQLAFNQFKCLRCQEIVCPLDNTISLYRNKNGSFQAVGACQFCKATIRRFYKQKERLQLEETFITQEAEVTTICNPLSSACKTHLNSSQNDGLNEPSKTEPDTS</sequence>
<feature type="region of interest" description="Disordered" evidence="1">
    <location>
        <begin position="156"/>
        <end position="175"/>
    </location>
</feature>
<evidence type="ECO:0000256" key="1">
    <source>
        <dbReference type="SAM" id="MobiDB-lite"/>
    </source>
</evidence>
<dbReference type="EMBL" id="LNYN01000021">
    <property type="protein sequence ID" value="KTD33936.1"/>
    <property type="molecule type" value="Genomic_DNA"/>
</dbReference>
<reference evidence="2 4" key="1">
    <citation type="submission" date="2015-11" db="EMBL/GenBank/DDBJ databases">
        <title>Genomic analysis of 38 Legionella species identifies large and diverse effector repertoires.</title>
        <authorList>
            <person name="Burstein D."/>
            <person name="Amaro F."/>
            <person name="Zusman T."/>
            <person name="Lifshitz Z."/>
            <person name="Cohen O."/>
            <person name="Gilbert J.A."/>
            <person name="Pupko T."/>
            <person name="Shuman H.A."/>
            <person name="Segal G."/>
        </authorList>
    </citation>
    <scope>NUCLEOTIDE SEQUENCE [LARGE SCALE GENOMIC DNA]</scope>
    <source>
        <strain evidence="2 4">ATCC 43877</strain>
    </source>
</reference>
<reference evidence="3 5" key="2">
    <citation type="submission" date="2018-06" db="EMBL/GenBank/DDBJ databases">
        <authorList>
            <consortium name="Pathogen Informatics"/>
            <person name="Doyle S."/>
        </authorList>
    </citation>
    <scope>NUCLEOTIDE SEQUENCE [LARGE SCALE GENOMIC DNA]</scope>
    <source>
        <strain evidence="3 5">NCTC12239</strain>
    </source>
</reference>
<dbReference type="EMBL" id="UGOG01000001">
    <property type="protein sequence ID" value="STX61179.1"/>
    <property type="molecule type" value="Genomic_DNA"/>
</dbReference>
<dbReference type="OrthoDB" id="8546410at2"/>
<evidence type="ECO:0000313" key="2">
    <source>
        <dbReference type="EMBL" id="KTD33936.1"/>
    </source>
</evidence>
<organism evidence="3 5">
    <name type="scientific">Legionella moravica</name>
    <dbReference type="NCBI Taxonomy" id="39962"/>
    <lineage>
        <taxon>Bacteria</taxon>
        <taxon>Pseudomonadati</taxon>
        <taxon>Pseudomonadota</taxon>
        <taxon>Gammaproteobacteria</taxon>
        <taxon>Legionellales</taxon>
        <taxon>Legionellaceae</taxon>
        <taxon>Legionella</taxon>
    </lineage>
</organism>
<dbReference type="AlphaFoldDB" id="A0A378JVU3"/>
<name>A0A378JVU3_9GAMM</name>
<keyword evidence="4" id="KW-1185">Reference proteome</keyword>
<dbReference type="Proteomes" id="UP000054985">
    <property type="component" value="Unassembled WGS sequence"/>
</dbReference>
<gene>
    <name evidence="2" type="ORF">Lmor_1918</name>
    <name evidence="3" type="ORF">NCTC12239_00082</name>
</gene>
<dbReference type="STRING" id="39962.Lmor_1918"/>
<dbReference type="RefSeq" id="WP_028384025.1">
    <property type="nucleotide sequence ID" value="NZ_CAAAJG010000027.1"/>
</dbReference>
<evidence type="ECO:0000313" key="3">
    <source>
        <dbReference type="EMBL" id="STX61179.1"/>
    </source>
</evidence>
<dbReference type="Proteomes" id="UP000254040">
    <property type="component" value="Unassembled WGS sequence"/>
</dbReference>
<evidence type="ECO:0000313" key="4">
    <source>
        <dbReference type="Proteomes" id="UP000054985"/>
    </source>
</evidence>
<evidence type="ECO:0000313" key="5">
    <source>
        <dbReference type="Proteomes" id="UP000254040"/>
    </source>
</evidence>
<accession>A0A378JVU3</accession>